<evidence type="ECO:0000313" key="2">
    <source>
        <dbReference type="EMBL" id="CAD9327060.1"/>
    </source>
</evidence>
<feature type="signal peptide" evidence="1">
    <location>
        <begin position="1"/>
        <end position="25"/>
    </location>
</feature>
<dbReference type="PROSITE" id="PS51257">
    <property type="entry name" value="PROKAR_LIPOPROTEIN"/>
    <property type="match status" value="1"/>
</dbReference>
<feature type="chain" id="PRO_5031572387" evidence="1">
    <location>
        <begin position="26"/>
        <end position="264"/>
    </location>
</feature>
<evidence type="ECO:0000256" key="1">
    <source>
        <dbReference type="SAM" id="SignalP"/>
    </source>
</evidence>
<sequence length="264" mass="29416">MVRAIYRTALILVLAVVGCSSVIMASSPAVAKNEKSNEEYCRSEKSKYSPRKLVLSINAANGKVNWDRVNALVAVYDWEVQELVLDGFGTIMREESFHAALEHSYPILKSTLESTRPDALLVASKGIGVIAYLASKNLWIERPVILLSPVPNPIPGLVDGSSYESEWNDTISIMRQCNLNPILVAVGSSSDEEMLISEATQDTSCGKVSYQTRSFENCKGWRHVAVEGDHAWKNVRENERLLAKIIDYTMFLMDKARQDRSEEG</sequence>
<dbReference type="AlphaFoldDB" id="A0A7S1Z3A1"/>
<protein>
    <submittedName>
        <fullName evidence="2">Uncharacterized protein</fullName>
    </submittedName>
</protein>
<organism evidence="2">
    <name type="scientific">Trieres chinensis</name>
    <name type="common">Marine centric diatom</name>
    <name type="synonym">Odontella sinensis</name>
    <dbReference type="NCBI Taxonomy" id="1514140"/>
    <lineage>
        <taxon>Eukaryota</taxon>
        <taxon>Sar</taxon>
        <taxon>Stramenopiles</taxon>
        <taxon>Ochrophyta</taxon>
        <taxon>Bacillariophyta</taxon>
        <taxon>Mediophyceae</taxon>
        <taxon>Biddulphiophycidae</taxon>
        <taxon>Eupodiscales</taxon>
        <taxon>Parodontellaceae</taxon>
        <taxon>Trieres</taxon>
    </lineage>
</organism>
<keyword evidence="1" id="KW-0732">Signal</keyword>
<name>A0A7S1Z3A1_TRICV</name>
<proteinExistence type="predicted"/>
<dbReference type="EMBL" id="HBGO01007256">
    <property type="protein sequence ID" value="CAD9327060.1"/>
    <property type="molecule type" value="Transcribed_RNA"/>
</dbReference>
<reference evidence="2" key="1">
    <citation type="submission" date="2021-01" db="EMBL/GenBank/DDBJ databases">
        <authorList>
            <person name="Corre E."/>
            <person name="Pelletier E."/>
            <person name="Niang G."/>
            <person name="Scheremetjew M."/>
            <person name="Finn R."/>
            <person name="Kale V."/>
            <person name="Holt S."/>
            <person name="Cochrane G."/>
            <person name="Meng A."/>
            <person name="Brown T."/>
            <person name="Cohen L."/>
        </authorList>
    </citation>
    <scope>NUCLEOTIDE SEQUENCE</scope>
    <source>
        <strain evidence="2">Grunow 1884</strain>
    </source>
</reference>
<gene>
    <name evidence="2" type="ORF">OSIN01602_LOCUS4059</name>
</gene>
<accession>A0A7S1Z3A1</accession>